<comment type="cofactor">
    <cofactor evidence="1">
        <name>FAD</name>
        <dbReference type="ChEBI" id="CHEBI:57692"/>
    </cofactor>
</comment>
<name>A0ABY2QM82_9SPHN</name>
<dbReference type="EMBL" id="SSTI01000001">
    <property type="protein sequence ID" value="THG41978.1"/>
    <property type="molecule type" value="Genomic_DNA"/>
</dbReference>
<evidence type="ECO:0000256" key="5">
    <source>
        <dbReference type="ARBA" id="ARBA00022857"/>
    </source>
</evidence>
<evidence type="ECO:0000313" key="9">
    <source>
        <dbReference type="EMBL" id="THG41978.1"/>
    </source>
</evidence>
<evidence type="ECO:0000256" key="1">
    <source>
        <dbReference type="ARBA" id="ARBA00001974"/>
    </source>
</evidence>
<keyword evidence="10" id="KW-1185">Reference proteome</keyword>
<organism evidence="9 10">
    <name type="scientific">Sphingomonas olei</name>
    <dbReference type="NCBI Taxonomy" id="1886787"/>
    <lineage>
        <taxon>Bacteria</taxon>
        <taxon>Pseudomonadati</taxon>
        <taxon>Pseudomonadota</taxon>
        <taxon>Alphaproteobacteria</taxon>
        <taxon>Sphingomonadales</taxon>
        <taxon>Sphingomonadaceae</taxon>
        <taxon>Sphingomonas</taxon>
    </lineage>
</organism>
<gene>
    <name evidence="9" type="ORF">E5988_00445</name>
</gene>
<reference evidence="9 10" key="1">
    <citation type="submission" date="2019-04" db="EMBL/GenBank/DDBJ databases">
        <title>Microbes associate with the intestines of laboratory mice.</title>
        <authorList>
            <person name="Navarre W."/>
            <person name="Wong E."/>
            <person name="Huang K.C."/>
            <person name="Tropini C."/>
            <person name="Ng K."/>
            <person name="Yu B."/>
        </authorList>
    </citation>
    <scope>NUCLEOTIDE SEQUENCE [LARGE SCALE GENOMIC DNA]</scope>
    <source>
        <strain evidence="9 10">NM83_B4-11</strain>
    </source>
</reference>
<comment type="caution">
    <text evidence="9">The sequence shown here is derived from an EMBL/GenBank/DDBJ whole genome shotgun (WGS) entry which is preliminary data.</text>
</comment>
<evidence type="ECO:0000256" key="2">
    <source>
        <dbReference type="ARBA" id="ARBA00010139"/>
    </source>
</evidence>
<proteinExistence type="inferred from homology"/>
<dbReference type="RefSeq" id="WP_136450392.1">
    <property type="nucleotide sequence ID" value="NZ_SSTI01000001.1"/>
</dbReference>
<evidence type="ECO:0000256" key="6">
    <source>
        <dbReference type="ARBA" id="ARBA00023002"/>
    </source>
</evidence>
<feature type="domain" description="FAD/NAD(P)-binding" evidence="8">
    <location>
        <begin position="71"/>
        <end position="281"/>
    </location>
</feature>
<sequence length="605" mass="68370">MSNGETQEAALEADFDIEALRARYKAERDKRLRTDADRQYKELSGDYARYAEEDPYVEPGFTRDALTDFVEVAVIGGGFSGMLAAARLKEKGVTDLRIIEAGGDFGGTWYWNRYPGAQCDIESYCYLPLLEELNYLPKEKYSYVTEIYEHCQRIGKHYDLYPITLFQTRVSELAWDDAEKVWVIRTNHGDAIRARFVVSALGTASRAKLPGIPGIESFEGHSFHTSRWDYGYTGGDTTGNLWKLEDKTVAIIGTGATAIQCIPALGRHAKQLYVFQRTPSSVDTRGNKPTDPEWAQSLQPGWQRARRHNFADIIEGRPFEHDLVNDNWTSIFREVQSFVIRNAKTMGPEAAIRHAEVADFRKMNRIRQRVDEVVKDPETAEKLKPWYRQFCKRPTFNDEFLPTFNRPNVTLVDVSESKGVERITPKGLVANGREYEVDCIIYASGFEITTSFKRRVGFDIKGRDGVLLHDHWANGYKTLHGFATTGFPNWFYIGVSQNGLSVNMTAMFDDQAQHIAYIIAEAKKRGATEVEPTPEAQDAWVTTIKKLSVVNRAYLESCTPGYYNNEGDLEGGQAGQTYAPGINAFNALLADWRNNGELQGLALRA</sequence>
<keyword evidence="7" id="KW-0503">Monooxygenase</keyword>
<keyword evidence="6" id="KW-0560">Oxidoreductase</keyword>
<comment type="similarity">
    <text evidence="2">Belongs to the FAD-binding monooxygenase family.</text>
</comment>
<evidence type="ECO:0000313" key="10">
    <source>
        <dbReference type="Proteomes" id="UP000308038"/>
    </source>
</evidence>
<keyword evidence="3" id="KW-0285">Flavoprotein</keyword>
<dbReference type="InterPro" id="IPR050775">
    <property type="entry name" value="FAD-binding_Monooxygenases"/>
</dbReference>
<dbReference type="Pfam" id="PF07992">
    <property type="entry name" value="Pyr_redox_2"/>
    <property type="match status" value="1"/>
</dbReference>
<keyword evidence="4" id="KW-0274">FAD</keyword>
<dbReference type="PANTHER" id="PTHR43098">
    <property type="entry name" value="L-ORNITHINE N(5)-MONOOXYGENASE-RELATED"/>
    <property type="match status" value="1"/>
</dbReference>
<dbReference type="PANTHER" id="PTHR43098:SF4">
    <property type="entry name" value="BLR3857 PROTEIN"/>
    <property type="match status" value="1"/>
</dbReference>
<keyword evidence="5" id="KW-0521">NADP</keyword>
<dbReference type="InterPro" id="IPR023753">
    <property type="entry name" value="FAD/NAD-binding_dom"/>
</dbReference>
<evidence type="ECO:0000256" key="3">
    <source>
        <dbReference type="ARBA" id="ARBA00022630"/>
    </source>
</evidence>
<dbReference type="InterPro" id="IPR036188">
    <property type="entry name" value="FAD/NAD-bd_sf"/>
</dbReference>
<evidence type="ECO:0000259" key="8">
    <source>
        <dbReference type="Pfam" id="PF07992"/>
    </source>
</evidence>
<dbReference type="Proteomes" id="UP000308038">
    <property type="component" value="Unassembled WGS sequence"/>
</dbReference>
<dbReference type="Gene3D" id="3.50.50.60">
    <property type="entry name" value="FAD/NAD(P)-binding domain"/>
    <property type="match status" value="2"/>
</dbReference>
<accession>A0ABY2QM82</accession>
<evidence type="ECO:0000256" key="4">
    <source>
        <dbReference type="ARBA" id="ARBA00022827"/>
    </source>
</evidence>
<dbReference type="SUPFAM" id="SSF51905">
    <property type="entry name" value="FAD/NAD(P)-binding domain"/>
    <property type="match status" value="1"/>
</dbReference>
<evidence type="ECO:0000256" key="7">
    <source>
        <dbReference type="ARBA" id="ARBA00023033"/>
    </source>
</evidence>
<protein>
    <submittedName>
        <fullName evidence="9">NAD(P)/FAD-dependent oxidoreductase</fullName>
    </submittedName>
</protein>